<dbReference type="PANTHER" id="PTHR37807:SF3">
    <property type="entry name" value="OS07G0160300 PROTEIN"/>
    <property type="match status" value="1"/>
</dbReference>
<accession>A0A2P8D9C9</accession>
<reference evidence="1 2" key="1">
    <citation type="submission" date="2018-03" db="EMBL/GenBank/DDBJ databases">
        <title>Genomic Encyclopedia of Archaeal and Bacterial Type Strains, Phase II (KMG-II): from individual species to whole genera.</title>
        <authorList>
            <person name="Goeker M."/>
        </authorList>
    </citation>
    <scope>NUCLEOTIDE SEQUENCE [LARGE SCALE GENOMIC DNA]</scope>
    <source>
        <strain evidence="1 2">DSM 45211</strain>
    </source>
</reference>
<dbReference type="AlphaFoldDB" id="A0A2P8D9C9"/>
<dbReference type="Gene3D" id="3.40.50.300">
    <property type="entry name" value="P-loop containing nucleotide triphosphate hydrolases"/>
    <property type="match status" value="1"/>
</dbReference>
<dbReference type="PANTHER" id="PTHR37807">
    <property type="entry name" value="OS07G0160300 PROTEIN"/>
    <property type="match status" value="1"/>
</dbReference>
<protein>
    <recommendedName>
        <fullName evidence="3">AAA domain-containing protein</fullName>
    </recommendedName>
</protein>
<name>A0A2P8D9C9_9ACTN</name>
<sequence length="253" mass="26991">MRERAATFAPIVVNGVDVEGDSAVARFCTRDGDRWVARVTVEAEEPHRVVLAYAQPWVPEHLTAALPAEFTAKDFEGSADATSATLVVFGGVPGSGKSAVAQRVGSTLDNPVFALDWLLGALSPFGMRHRLDLLSVGAELLTTLAYRELFVGRSAIVDATTEDVDTRARLQSLATAAGATFVPIVCVCSDPALHRERVERRQRGIPGWADAADWSDVTSRLASFPSWPGSIQIDTALSLDTCVAEVVGRISTG</sequence>
<dbReference type="Proteomes" id="UP000243528">
    <property type="component" value="Unassembled WGS sequence"/>
</dbReference>
<gene>
    <name evidence="1" type="ORF">CLV30_1302</name>
</gene>
<comment type="caution">
    <text evidence="1">The sequence shown here is derived from an EMBL/GenBank/DDBJ whole genome shotgun (WGS) entry which is preliminary data.</text>
</comment>
<evidence type="ECO:0000313" key="1">
    <source>
        <dbReference type="EMBL" id="PSK93813.1"/>
    </source>
</evidence>
<evidence type="ECO:0000313" key="2">
    <source>
        <dbReference type="Proteomes" id="UP000243528"/>
    </source>
</evidence>
<evidence type="ECO:0008006" key="3">
    <source>
        <dbReference type="Google" id="ProtNLM"/>
    </source>
</evidence>
<dbReference type="InterPro" id="IPR027417">
    <property type="entry name" value="P-loop_NTPase"/>
</dbReference>
<dbReference type="EMBL" id="PYGE01000030">
    <property type="protein sequence ID" value="PSK93813.1"/>
    <property type="molecule type" value="Genomic_DNA"/>
</dbReference>
<organism evidence="1 2">
    <name type="scientific">Haloactinopolyspora alba</name>
    <dbReference type="NCBI Taxonomy" id="648780"/>
    <lineage>
        <taxon>Bacteria</taxon>
        <taxon>Bacillati</taxon>
        <taxon>Actinomycetota</taxon>
        <taxon>Actinomycetes</taxon>
        <taxon>Jiangellales</taxon>
        <taxon>Jiangellaceae</taxon>
        <taxon>Haloactinopolyspora</taxon>
    </lineage>
</organism>
<proteinExistence type="predicted"/>
<keyword evidence="2" id="KW-1185">Reference proteome</keyword>
<dbReference type="SUPFAM" id="SSF52540">
    <property type="entry name" value="P-loop containing nucleoside triphosphate hydrolases"/>
    <property type="match status" value="1"/>
</dbReference>
<dbReference type="Pfam" id="PF13671">
    <property type="entry name" value="AAA_33"/>
    <property type="match status" value="1"/>
</dbReference>